<comment type="subcellular location">
    <subcellularLocation>
        <location evidence="1">Nucleus</location>
    </subcellularLocation>
</comment>
<feature type="coiled-coil region" evidence="3">
    <location>
        <begin position="150"/>
        <end position="177"/>
    </location>
</feature>
<proteinExistence type="predicted"/>
<accession>A0A376BCW6</accession>
<feature type="compositionally biased region" description="Basic and acidic residues" evidence="4">
    <location>
        <begin position="868"/>
        <end position="881"/>
    </location>
</feature>
<dbReference type="InterPro" id="IPR001138">
    <property type="entry name" value="Zn2Cys6_DnaBD"/>
</dbReference>
<evidence type="ECO:0000256" key="2">
    <source>
        <dbReference type="ARBA" id="ARBA00023242"/>
    </source>
</evidence>
<dbReference type="GO" id="GO:0008270">
    <property type="term" value="F:zinc ion binding"/>
    <property type="evidence" value="ECO:0007669"/>
    <property type="project" value="InterPro"/>
</dbReference>
<reference evidence="7" key="1">
    <citation type="submission" date="2018-06" db="EMBL/GenBank/DDBJ databases">
        <authorList>
            <person name="Guldener U."/>
        </authorList>
    </citation>
    <scope>NUCLEOTIDE SEQUENCE [LARGE SCALE GENOMIC DNA]</scope>
    <source>
        <strain evidence="7">UTAD17</strain>
    </source>
</reference>
<dbReference type="EMBL" id="UFAJ01001028">
    <property type="protein sequence ID" value="SSD61970.1"/>
    <property type="molecule type" value="Genomic_DNA"/>
</dbReference>
<gene>
    <name evidence="6" type="ORF">SCODWIG_03731</name>
</gene>
<dbReference type="AlphaFoldDB" id="A0A376BCW6"/>
<feature type="region of interest" description="Disordered" evidence="4">
    <location>
        <begin position="868"/>
        <end position="896"/>
    </location>
</feature>
<dbReference type="PROSITE" id="PS50048">
    <property type="entry name" value="ZN2_CY6_FUNGAL_2"/>
    <property type="match status" value="1"/>
</dbReference>
<dbReference type="Pfam" id="PF00172">
    <property type="entry name" value="Zn_clus"/>
    <property type="match status" value="1"/>
</dbReference>
<dbReference type="GO" id="GO:0005634">
    <property type="term" value="C:nucleus"/>
    <property type="evidence" value="ECO:0007669"/>
    <property type="project" value="UniProtKB-SubCell"/>
</dbReference>
<dbReference type="PANTHER" id="PTHR31001:SF90">
    <property type="entry name" value="CENTROMERE DNA-BINDING PROTEIN COMPLEX CBF3 SUBUNIT B"/>
    <property type="match status" value="1"/>
</dbReference>
<evidence type="ECO:0000256" key="4">
    <source>
        <dbReference type="SAM" id="MobiDB-lite"/>
    </source>
</evidence>
<keyword evidence="7" id="KW-1185">Reference proteome</keyword>
<dbReference type="SMART" id="SM00066">
    <property type="entry name" value="GAL4"/>
    <property type="match status" value="1"/>
</dbReference>
<dbReference type="Gene3D" id="4.10.240.10">
    <property type="entry name" value="Zn(2)-C6 fungal-type DNA-binding domain"/>
    <property type="match status" value="1"/>
</dbReference>
<dbReference type="InterPro" id="IPR050613">
    <property type="entry name" value="Sec_Metabolite_Reg"/>
</dbReference>
<evidence type="ECO:0000313" key="6">
    <source>
        <dbReference type="EMBL" id="SSD61970.1"/>
    </source>
</evidence>
<dbReference type="VEuPathDB" id="FungiDB:SCODWIG_03731"/>
<keyword evidence="3" id="KW-0175">Coiled coil</keyword>
<dbReference type="Proteomes" id="UP000262825">
    <property type="component" value="Unassembled WGS sequence"/>
</dbReference>
<keyword evidence="2" id="KW-0539">Nucleus</keyword>
<evidence type="ECO:0000256" key="1">
    <source>
        <dbReference type="ARBA" id="ARBA00004123"/>
    </source>
</evidence>
<evidence type="ECO:0000256" key="3">
    <source>
        <dbReference type="SAM" id="Coils"/>
    </source>
</evidence>
<dbReference type="SUPFAM" id="SSF57701">
    <property type="entry name" value="Zn2/Cys6 DNA-binding domain"/>
    <property type="match status" value="1"/>
</dbReference>
<sequence length="972" mass="113429">MLSTNYYNPINHHNLINDNQNTNTNHNISIGNSTSSHIINNTCKKRNNNTYNRINKKSKDFTKKKIITSNTNTNSTTTANNVYPVDASANQGSNNTSNKIFRKMACTSCKRRKIKCDGAKPVCGSCSKRKLAQEYCIYDSSPWISGAVREKKMLDQIAELRREKNELLNKIRLLEKNDDTTVDNPANTSSPVQQISPYFVDEFYTLFKENSGDGSDSCVYYGPFSWQTLVKFDDSFNFVSDKIIKKIREDCYVDLKSTHDNSRSLRYTNLYSNEASIMTDNIRQDVLPKGVDYPLYRSLNSMDHKVELLQVYLEFLPNILELKILIDNYFEGFASYAFFCVLDKEDLYADFEDIFGIDLNTITSVSHHPPLKLDCKMINKNIANVFSRFARLILTSALSFFLGLGNFINMSEAKNINGIREIKLLERFPYVNDPKQIYDIFTKYDISYVEDLTELCLNLDGFLGTPSIPILHTLCMFFIYTLLNTRHLMDFELYTMHSLFTLATRMAIKLGLHSDIDVLYKDYPLKFRKQLKKTWIFLLFHDYYQNIRTGTPLNIVWKQELYYHTLLKRAREDLSTCYCVVLFFQQFLSRFSNADAAECIHLITEMSHLCRDHFKLDLSDIFELISSGTLHEKELYANIRLIRTYLYVYALASSVFQNMYVSTNSQPLLKEKYRLWALKYSTIYLMSVLDILKTLKQFHVKYNLDKNCIFYLLRHIRDLAIKPILFLSGLIIEYLKEYRLKSNDLAYKTKQTKMFRIDDLIEGQTVLNTSLRELEIPFDENNTDELHKLGKIFAKNNTMTLLRFLYMVLEELNDFLSDIKIYDIRYIFLYLNILITYVVENFKDLKFDVSFVNKDFLMTFNSNKKQSDIRKNKKEFEKRDFSSNNNSGAGSSKIDLKGKIPSFKSKNGLKQVHNIESNALREENIYRIETNKHDNSIKTTSNANSFIDSNVINNNNNNNIKDRKSTRLNSSH</sequence>
<dbReference type="InterPro" id="IPR036864">
    <property type="entry name" value="Zn2-C6_fun-type_DNA-bd_sf"/>
</dbReference>
<evidence type="ECO:0000313" key="7">
    <source>
        <dbReference type="Proteomes" id="UP000262825"/>
    </source>
</evidence>
<feature type="compositionally biased region" description="Low complexity" evidence="4">
    <location>
        <begin position="882"/>
        <end position="892"/>
    </location>
</feature>
<dbReference type="CDD" id="cd12148">
    <property type="entry name" value="fungal_TF_MHR"/>
    <property type="match status" value="1"/>
</dbReference>
<dbReference type="GO" id="GO:0000981">
    <property type="term" value="F:DNA-binding transcription factor activity, RNA polymerase II-specific"/>
    <property type="evidence" value="ECO:0007669"/>
    <property type="project" value="InterPro"/>
</dbReference>
<dbReference type="CDD" id="cd00067">
    <property type="entry name" value="GAL4"/>
    <property type="match status" value="1"/>
</dbReference>
<organism evidence="6 7">
    <name type="scientific">Saccharomycodes ludwigii</name>
    <dbReference type="NCBI Taxonomy" id="36035"/>
    <lineage>
        <taxon>Eukaryota</taxon>
        <taxon>Fungi</taxon>
        <taxon>Dikarya</taxon>
        <taxon>Ascomycota</taxon>
        <taxon>Saccharomycotina</taxon>
        <taxon>Saccharomycetes</taxon>
        <taxon>Saccharomycodales</taxon>
        <taxon>Saccharomycodaceae</taxon>
        <taxon>Saccharomycodes</taxon>
    </lineage>
</organism>
<feature type="domain" description="Zn(2)-C6 fungal-type" evidence="5">
    <location>
        <begin position="105"/>
        <end position="138"/>
    </location>
</feature>
<evidence type="ECO:0000259" key="5">
    <source>
        <dbReference type="PROSITE" id="PS50048"/>
    </source>
</evidence>
<name>A0A376BCW6_9ASCO</name>
<protein>
    <recommendedName>
        <fullName evidence="5">Zn(2)-C6 fungal-type domain-containing protein</fullName>
    </recommendedName>
</protein>
<dbReference type="PANTHER" id="PTHR31001">
    <property type="entry name" value="UNCHARACTERIZED TRANSCRIPTIONAL REGULATORY PROTEIN"/>
    <property type="match status" value="1"/>
</dbReference>